<dbReference type="GO" id="GO:0005829">
    <property type="term" value="C:cytosol"/>
    <property type="evidence" value="ECO:0007669"/>
    <property type="project" value="TreeGrafter"/>
</dbReference>
<dbReference type="GO" id="GO:0009244">
    <property type="term" value="P:lipopolysaccharide core region biosynthetic process"/>
    <property type="evidence" value="ECO:0007669"/>
    <property type="project" value="TreeGrafter"/>
</dbReference>
<dbReference type="EMBL" id="UINC01173179">
    <property type="protein sequence ID" value="SVD78634.1"/>
    <property type="molecule type" value="Genomic_DNA"/>
</dbReference>
<keyword evidence="1" id="KW-0328">Glycosyltransferase</keyword>
<dbReference type="InterPro" id="IPR002201">
    <property type="entry name" value="Glyco_trans_9"/>
</dbReference>
<dbReference type="PANTHER" id="PTHR30160">
    <property type="entry name" value="TETRAACYLDISACCHARIDE 4'-KINASE-RELATED"/>
    <property type="match status" value="1"/>
</dbReference>
<gene>
    <name evidence="3" type="ORF">METZ01_LOCUS431488</name>
</gene>
<name>A0A382Y5Z8_9ZZZZ</name>
<protein>
    <recommendedName>
        <fullName evidence="4">Glycosyltransferase family 9 protein</fullName>
    </recommendedName>
</protein>
<dbReference type="InterPro" id="IPR051199">
    <property type="entry name" value="LPS_LOS_Heptosyltrfase"/>
</dbReference>
<organism evidence="3">
    <name type="scientific">marine metagenome</name>
    <dbReference type="NCBI Taxonomy" id="408172"/>
    <lineage>
        <taxon>unclassified sequences</taxon>
        <taxon>metagenomes</taxon>
        <taxon>ecological metagenomes</taxon>
    </lineage>
</organism>
<reference evidence="3" key="1">
    <citation type="submission" date="2018-05" db="EMBL/GenBank/DDBJ databases">
        <authorList>
            <person name="Lanie J.A."/>
            <person name="Ng W.-L."/>
            <person name="Kazmierczak K.M."/>
            <person name="Andrzejewski T.M."/>
            <person name="Davidsen T.M."/>
            <person name="Wayne K.J."/>
            <person name="Tettelin H."/>
            <person name="Glass J.I."/>
            <person name="Rusch D."/>
            <person name="Podicherti R."/>
            <person name="Tsui H.-C.T."/>
            <person name="Winkler M.E."/>
        </authorList>
    </citation>
    <scope>NUCLEOTIDE SEQUENCE</scope>
</reference>
<evidence type="ECO:0008006" key="4">
    <source>
        <dbReference type="Google" id="ProtNLM"/>
    </source>
</evidence>
<dbReference type="GO" id="GO:0008713">
    <property type="term" value="F:ADP-heptose-lipopolysaccharide heptosyltransferase activity"/>
    <property type="evidence" value="ECO:0007669"/>
    <property type="project" value="TreeGrafter"/>
</dbReference>
<evidence type="ECO:0000256" key="2">
    <source>
        <dbReference type="ARBA" id="ARBA00022679"/>
    </source>
</evidence>
<dbReference type="SUPFAM" id="SSF53756">
    <property type="entry name" value="UDP-Glycosyltransferase/glycogen phosphorylase"/>
    <property type="match status" value="1"/>
</dbReference>
<feature type="non-terminal residue" evidence="3">
    <location>
        <position position="1"/>
    </location>
</feature>
<dbReference type="Pfam" id="PF01075">
    <property type="entry name" value="Glyco_transf_9"/>
    <property type="match status" value="1"/>
</dbReference>
<evidence type="ECO:0000313" key="3">
    <source>
        <dbReference type="EMBL" id="SVD78634.1"/>
    </source>
</evidence>
<dbReference type="AlphaFoldDB" id="A0A382Y5Z8"/>
<accession>A0A382Y5Z8</accession>
<keyword evidence="2" id="KW-0808">Transferase</keyword>
<sequence length="216" mass="24443">HDETSWLYDIRLPIDKQPRHESLNNLELLTHSGLTKISKLPRLYFTDDEDKKVNTRLNALREYPERPLVLIKPGTRIKKWGWATKNFQIVAEKLSSSKKAEVLFICGPGEEPLINRINKQASVTVNCLPVISIKELGLTIKKSNLLLCNHTGMMHFASAVQTPVVVIFKHGETARWGPINTPHVLLEEKKVGTLSTEVVLSKINQLLTNTTNHKTI</sequence>
<dbReference type="Gene3D" id="3.40.50.2000">
    <property type="entry name" value="Glycogen Phosphorylase B"/>
    <property type="match status" value="1"/>
</dbReference>
<evidence type="ECO:0000256" key="1">
    <source>
        <dbReference type="ARBA" id="ARBA00022676"/>
    </source>
</evidence>
<proteinExistence type="predicted"/>